<proteinExistence type="predicted"/>
<gene>
    <name evidence="1" type="ORF">g.12752</name>
</gene>
<accession>A0A1B6E0G4</accession>
<evidence type="ECO:0000313" key="1">
    <source>
        <dbReference type="EMBL" id="JAS31367.1"/>
    </source>
</evidence>
<reference evidence="1" key="1">
    <citation type="submission" date="2015-12" db="EMBL/GenBank/DDBJ databases">
        <title>De novo transcriptome assembly of four potential Pierce s Disease insect vectors from Arizona vineyards.</title>
        <authorList>
            <person name="Tassone E.E."/>
        </authorList>
    </citation>
    <scope>NUCLEOTIDE SEQUENCE</scope>
</reference>
<sequence length="101" mass="11773">RLRVRYQDALHPERVLRHASDLWSHEPRQRLGPSLVRGTLPYSCRTRGEGFRETERQPQDLGLREAIDMPMFSLSEEEVGAARGSYQQRAIARLHHRLSKV</sequence>
<name>A0A1B6E0G4_9HEMI</name>
<organism evidence="1">
    <name type="scientific">Clastoptera arizonana</name>
    <name type="common">Arizona spittle bug</name>
    <dbReference type="NCBI Taxonomy" id="38151"/>
    <lineage>
        <taxon>Eukaryota</taxon>
        <taxon>Metazoa</taxon>
        <taxon>Ecdysozoa</taxon>
        <taxon>Arthropoda</taxon>
        <taxon>Hexapoda</taxon>
        <taxon>Insecta</taxon>
        <taxon>Pterygota</taxon>
        <taxon>Neoptera</taxon>
        <taxon>Paraneoptera</taxon>
        <taxon>Hemiptera</taxon>
        <taxon>Auchenorrhyncha</taxon>
        <taxon>Cercopoidea</taxon>
        <taxon>Clastopteridae</taxon>
        <taxon>Clastoptera</taxon>
    </lineage>
</organism>
<dbReference type="EMBL" id="GEDC01005931">
    <property type="protein sequence ID" value="JAS31367.1"/>
    <property type="molecule type" value="Transcribed_RNA"/>
</dbReference>
<dbReference type="AlphaFoldDB" id="A0A1B6E0G4"/>
<protein>
    <submittedName>
        <fullName evidence="1">Uncharacterized protein</fullName>
    </submittedName>
</protein>
<feature type="non-terminal residue" evidence="1">
    <location>
        <position position="1"/>
    </location>
</feature>